<dbReference type="AlphaFoldDB" id="A0A8S4RDF0"/>
<comment type="caution">
    <text evidence="1">The sequence shown here is derived from an EMBL/GenBank/DDBJ whole genome shotgun (WGS) entry which is preliminary data.</text>
</comment>
<protein>
    <submittedName>
        <fullName evidence="1">Jg19552 protein</fullName>
    </submittedName>
</protein>
<dbReference type="EMBL" id="CAKXAJ010025001">
    <property type="protein sequence ID" value="CAH2233781.1"/>
    <property type="molecule type" value="Genomic_DNA"/>
</dbReference>
<evidence type="ECO:0000313" key="2">
    <source>
        <dbReference type="Proteomes" id="UP000838756"/>
    </source>
</evidence>
<dbReference type="OrthoDB" id="7305589at2759"/>
<proteinExistence type="predicted"/>
<reference evidence="1" key="1">
    <citation type="submission" date="2022-03" db="EMBL/GenBank/DDBJ databases">
        <authorList>
            <person name="Lindestad O."/>
        </authorList>
    </citation>
    <scope>NUCLEOTIDE SEQUENCE</scope>
</reference>
<organism evidence="1 2">
    <name type="scientific">Pararge aegeria aegeria</name>
    <dbReference type="NCBI Taxonomy" id="348720"/>
    <lineage>
        <taxon>Eukaryota</taxon>
        <taxon>Metazoa</taxon>
        <taxon>Ecdysozoa</taxon>
        <taxon>Arthropoda</taxon>
        <taxon>Hexapoda</taxon>
        <taxon>Insecta</taxon>
        <taxon>Pterygota</taxon>
        <taxon>Neoptera</taxon>
        <taxon>Endopterygota</taxon>
        <taxon>Lepidoptera</taxon>
        <taxon>Glossata</taxon>
        <taxon>Ditrysia</taxon>
        <taxon>Papilionoidea</taxon>
        <taxon>Nymphalidae</taxon>
        <taxon>Satyrinae</taxon>
        <taxon>Satyrini</taxon>
        <taxon>Parargina</taxon>
        <taxon>Pararge</taxon>
    </lineage>
</organism>
<gene>
    <name evidence="1" type="primary">jg19552</name>
    <name evidence="1" type="ORF">PAEG_LOCUS11713</name>
</gene>
<accession>A0A8S4RDF0</accession>
<sequence length="101" mass="10626">MGQKALANAECNLLRKVSSSPLPRFPAGDNGAGVRSRTCLRAAMRTSASPRHGNGHEQVANWRPSAQCARSLAAGGSVQSARTHAREPRACSLRLACEVSS</sequence>
<dbReference type="Proteomes" id="UP000838756">
    <property type="component" value="Unassembled WGS sequence"/>
</dbReference>
<evidence type="ECO:0000313" key="1">
    <source>
        <dbReference type="EMBL" id="CAH2233781.1"/>
    </source>
</evidence>
<name>A0A8S4RDF0_9NEOP</name>
<keyword evidence="2" id="KW-1185">Reference proteome</keyword>